<evidence type="ECO:0000256" key="4">
    <source>
        <dbReference type="ARBA" id="ARBA00022703"/>
    </source>
</evidence>
<dbReference type="SUPFAM" id="SSF57586">
    <property type="entry name" value="TNF receptor-like"/>
    <property type="match status" value="2"/>
</dbReference>
<feature type="chain" id="PRO_5038470309" evidence="13">
    <location>
        <begin position="20"/>
        <end position="291"/>
    </location>
</feature>
<gene>
    <name evidence="16" type="ORF">KOW79_012579</name>
</gene>
<dbReference type="Pfam" id="PF21733">
    <property type="entry name" value="Death_3"/>
    <property type="match status" value="1"/>
</dbReference>
<feature type="repeat" description="TNFR-Cys" evidence="11">
    <location>
        <begin position="101"/>
        <end position="137"/>
    </location>
</feature>
<feature type="disulfide bond" evidence="11">
    <location>
        <begin position="79"/>
        <end position="92"/>
    </location>
</feature>
<dbReference type="GO" id="GO:0005576">
    <property type="term" value="C:extracellular region"/>
    <property type="evidence" value="ECO:0007669"/>
    <property type="project" value="UniProtKB-SubCell"/>
</dbReference>
<feature type="coiled-coil region" evidence="12">
    <location>
        <begin position="259"/>
        <end position="286"/>
    </location>
</feature>
<dbReference type="PROSITE" id="PS00652">
    <property type="entry name" value="TNFR_NGFR_1"/>
    <property type="match status" value="1"/>
</dbReference>
<keyword evidence="4" id="KW-0053">Apoptosis</keyword>
<keyword evidence="6" id="KW-0677">Repeat</keyword>
<evidence type="ECO:0000256" key="12">
    <source>
        <dbReference type="SAM" id="Coils"/>
    </source>
</evidence>
<feature type="disulfide bond" evidence="11">
    <location>
        <begin position="119"/>
        <end position="137"/>
    </location>
</feature>
<dbReference type="PROSITE" id="PS50050">
    <property type="entry name" value="TNFR_NGFR_2"/>
    <property type="match status" value="2"/>
</dbReference>
<dbReference type="FunFam" id="2.10.50.10:FF:000004">
    <property type="entry name" value="Tumor necrosis factor receptor superfamily member 6"/>
    <property type="match status" value="1"/>
</dbReference>
<accession>A0A9D3NKG5</accession>
<dbReference type="Gene3D" id="2.10.50.10">
    <property type="entry name" value="Tumor Necrosis Factor Receptor, subunit A, domain 2"/>
    <property type="match status" value="3"/>
</dbReference>
<dbReference type="GO" id="GO:0004888">
    <property type="term" value="F:transmembrane signaling receptor activity"/>
    <property type="evidence" value="ECO:0007669"/>
    <property type="project" value="UniProtKB-ARBA"/>
</dbReference>
<evidence type="ECO:0000256" key="3">
    <source>
        <dbReference type="ARBA" id="ARBA00022525"/>
    </source>
</evidence>
<dbReference type="Proteomes" id="UP000824219">
    <property type="component" value="Linkage Group LG14"/>
</dbReference>
<evidence type="ECO:0000256" key="7">
    <source>
        <dbReference type="ARBA" id="ARBA00023136"/>
    </source>
</evidence>
<keyword evidence="7" id="KW-0472">Membrane</keyword>
<dbReference type="PROSITE" id="PS50017">
    <property type="entry name" value="DEATH_DOMAIN"/>
    <property type="match status" value="1"/>
</dbReference>
<evidence type="ECO:0000313" key="16">
    <source>
        <dbReference type="EMBL" id="KAG7324563.1"/>
    </source>
</evidence>
<evidence type="ECO:0000256" key="10">
    <source>
        <dbReference type="ARBA" id="ARBA00023180"/>
    </source>
</evidence>
<feature type="signal peptide" evidence="13">
    <location>
        <begin position="1"/>
        <end position="19"/>
    </location>
</feature>
<feature type="domain" description="Death" evidence="14">
    <location>
        <begin position="238"/>
        <end position="273"/>
    </location>
</feature>
<keyword evidence="9" id="KW-0675">Receptor</keyword>
<evidence type="ECO:0000313" key="17">
    <source>
        <dbReference type="Proteomes" id="UP000824219"/>
    </source>
</evidence>
<dbReference type="InterPro" id="IPR052459">
    <property type="entry name" value="TNFRSF_decoy_receptor"/>
</dbReference>
<organism evidence="16 17">
    <name type="scientific">Hemibagrus wyckioides</name>
    <dbReference type="NCBI Taxonomy" id="337641"/>
    <lineage>
        <taxon>Eukaryota</taxon>
        <taxon>Metazoa</taxon>
        <taxon>Chordata</taxon>
        <taxon>Craniata</taxon>
        <taxon>Vertebrata</taxon>
        <taxon>Euteleostomi</taxon>
        <taxon>Actinopterygii</taxon>
        <taxon>Neopterygii</taxon>
        <taxon>Teleostei</taxon>
        <taxon>Ostariophysi</taxon>
        <taxon>Siluriformes</taxon>
        <taxon>Bagridae</taxon>
        <taxon>Hemibagrus</taxon>
    </lineage>
</organism>
<evidence type="ECO:0000256" key="2">
    <source>
        <dbReference type="ARBA" id="ARBA00004613"/>
    </source>
</evidence>
<evidence type="ECO:0000256" key="11">
    <source>
        <dbReference type="PROSITE-ProRule" id="PRU00206"/>
    </source>
</evidence>
<dbReference type="InterPro" id="IPR000488">
    <property type="entry name" value="Death_dom"/>
</dbReference>
<proteinExistence type="predicted"/>
<keyword evidence="10" id="KW-0325">Glycoprotein</keyword>
<dbReference type="GO" id="GO:0007165">
    <property type="term" value="P:signal transduction"/>
    <property type="evidence" value="ECO:0007669"/>
    <property type="project" value="InterPro"/>
</dbReference>
<reference evidence="16 17" key="1">
    <citation type="submission" date="2021-06" db="EMBL/GenBank/DDBJ databases">
        <title>Chromosome-level genome assembly of the red-tail catfish (Hemibagrus wyckioides).</title>
        <authorList>
            <person name="Shao F."/>
        </authorList>
    </citation>
    <scope>NUCLEOTIDE SEQUENCE [LARGE SCALE GENOMIC DNA]</scope>
    <source>
        <strain evidence="16">EC202008001</strain>
        <tissue evidence="16">Blood</tissue>
    </source>
</reference>
<keyword evidence="12" id="KW-0175">Coiled coil</keyword>
<evidence type="ECO:0000259" key="15">
    <source>
        <dbReference type="PROSITE" id="PS50050"/>
    </source>
</evidence>
<dbReference type="PANTHER" id="PTHR23097">
    <property type="entry name" value="TUMOR NECROSIS FACTOR RECEPTOR SUPERFAMILY MEMBER"/>
    <property type="match status" value="1"/>
</dbReference>
<keyword evidence="8 11" id="KW-1015">Disulfide bond</keyword>
<sequence length="291" mass="33806">MLILTVLVLYSSTVSLVLAHNKPRYLREFHSGQAVLCDLCPPGYHVQKHCTKTQQTICWPCNEGLYSEVWNYIYRCLPCRWCWSNQVEVQKCTSSTNRVCKCKEGFYLDSDICRPHSVCPSGYIVKEKGSPDRDTVCERCQEGYYADGHSGNASCVPHSECKSEEKLLFHGTIYMDNVCITCKSIAHDDWVKFVIQPFTAIFKHHSTWKLQRFIGHLISKDSRIFRFIADKNFCFQQLEEWFSKATEQQVNNLPKLLQKASMSDLAENIKQRIKKLRNEVRLCRMNVPARK</sequence>
<dbReference type="AlphaFoldDB" id="A0A9D3NKG5"/>
<dbReference type="GO" id="GO:0006915">
    <property type="term" value="P:apoptotic process"/>
    <property type="evidence" value="ECO:0007669"/>
    <property type="project" value="UniProtKB-KW"/>
</dbReference>
<dbReference type="InterPro" id="IPR001368">
    <property type="entry name" value="TNFR/NGFR_Cys_rich_reg"/>
</dbReference>
<keyword evidence="5 13" id="KW-0732">Signal</keyword>
<name>A0A9D3NKG5_9TELE</name>
<evidence type="ECO:0000256" key="9">
    <source>
        <dbReference type="ARBA" id="ARBA00023170"/>
    </source>
</evidence>
<dbReference type="EMBL" id="JAHKSW010000014">
    <property type="protein sequence ID" value="KAG7324563.1"/>
    <property type="molecule type" value="Genomic_DNA"/>
</dbReference>
<comment type="caution">
    <text evidence="16">The sequence shown here is derived from an EMBL/GenBank/DDBJ whole genome shotgun (WGS) entry which is preliminary data.</text>
</comment>
<feature type="disulfide bond" evidence="11">
    <location>
        <begin position="82"/>
        <end position="100"/>
    </location>
</feature>
<protein>
    <submittedName>
        <fullName evidence="16">Uncharacterized protein</fullName>
    </submittedName>
</protein>
<feature type="domain" description="TNFR-Cys" evidence="15">
    <location>
        <begin position="60"/>
        <end position="100"/>
    </location>
</feature>
<evidence type="ECO:0000256" key="13">
    <source>
        <dbReference type="SAM" id="SignalP"/>
    </source>
</evidence>
<evidence type="ECO:0000256" key="8">
    <source>
        <dbReference type="ARBA" id="ARBA00023157"/>
    </source>
</evidence>
<evidence type="ECO:0000256" key="5">
    <source>
        <dbReference type="ARBA" id="ARBA00022729"/>
    </source>
</evidence>
<dbReference type="InterPro" id="IPR048522">
    <property type="entry name" value="Death_3_fish"/>
</dbReference>
<keyword evidence="3" id="KW-0964">Secreted</keyword>
<dbReference type="GO" id="GO:0016020">
    <property type="term" value="C:membrane"/>
    <property type="evidence" value="ECO:0007669"/>
    <property type="project" value="UniProtKB-SubCell"/>
</dbReference>
<feature type="domain" description="TNFR-Cys" evidence="15">
    <location>
        <begin position="101"/>
        <end position="137"/>
    </location>
</feature>
<dbReference type="OrthoDB" id="9990004at2759"/>
<feature type="repeat" description="TNFR-Cys" evidence="11">
    <location>
        <begin position="60"/>
        <end position="100"/>
    </location>
</feature>
<dbReference type="SMART" id="SM00208">
    <property type="entry name" value="TNFR"/>
    <property type="match status" value="4"/>
</dbReference>
<dbReference type="PANTHER" id="PTHR23097:SF90">
    <property type="entry name" value="TUMOR NECROSIS FACTOR RECEPTOR SUPERFAMILY MEMBER 11B"/>
    <property type="match status" value="1"/>
</dbReference>
<evidence type="ECO:0000256" key="1">
    <source>
        <dbReference type="ARBA" id="ARBA00004370"/>
    </source>
</evidence>
<evidence type="ECO:0000259" key="14">
    <source>
        <dbReference type="PROSITE" id="PS50017"/>
    </source>
</evidence>
<evidence type="ECO:0000256" key="6">
    <source>
        <dbReference type="ARBA" id="ARBA00022737"/>
    </source>
</evidence>
<keyword evidence="17" id="KW-1185">Reference proteome</keyword>
<dbReference type="Pfam" id="PF00020">
    <property type="entry name" value="TNFR_c6"/>
    <property type="match status" value="3"/>
</dbReference>
<comment type="subcellular location">
    <subcellularLocation>
        <location evidence="1">Membrane</location>
    </subcellularLocation>
    <subcellularLocation>
        <location evidence="2">Secreted</location>
    </subcellularLocation>
</comment>
<comment type="caution">
    <text evidence="11">Lacks conserved residue(s) required for the propagation of feature annotation.</text>
</comment>
<feature type="disulfide bond" evidence="11">
    <location>
        <begin position="61"/>
        <end position="76"/>
    </location>
</feature>